<evidence type="ECO:0000313" key="1">
    <source>
        <dbReference type="EMBL" id="CUQ26013.1"/>
    </source>
</evidence>
<reference evidence="1 2" key="1">
    <citation type="submission" date="2015-09" db="EMBL/GenBank/DDBJ databases">
        <authorList>
            <consortium name="Pathogen Informatics"/>
        </authorList>
    </citation>
    <scope>NUCLEOTIDE SEQUENCE [LARGE SCALE GENOMIC DNA]</scope>
    <source>
        <strain evidence="1 2">2789STDY5834945</strain>
    </source>
</reference>
<dbReference type="Proteomes" id="UP000095541">
    <property type="component" value="Unassembled WGS sequence"/>
</dbReference>
<dbReference type="AlphaFoldDB" id="A0A173VE31"/>
<protein>
    <submittedName>
        <fullName evidence="1">Uncharacterized protein</fullName>
    </submittedName>
</protein>
<name>A0A173VE31_BACT4</name>
<organism evidence="1 2">
    <name type="scientific">Bacteroides thetaiotaomicron</name>
    <dbReference type="NCBI Taxonomy" id="818"/>
    <lineage>
        <taxon>Bacteria</taxon>
        <taxon>Pseudomonadati</taxon>
        <taxon>Bacteroidota</taxon>
        <taxon>Bacteroidia</taxon>
        <taxon>Bacteroidales</taxon>
        <taxon>Bacteroidaceae</taxon>
        <taxon>Bacteroides</taxon>
    </lineage>
</organism>
<proteinExistence type="predicted"/>
<dbReference type="EMBL" id="CZBI01000004">
    <property type="protein sequence ID" value="CUQ26013.1"/>
    <property type="molecule type" value="Genomic_DNA"/>
</dbReference>
<gene>
    <name evidence="1" type="ORF">ERS852557_03223</name>
</gene>
<accession>A0A173VE31</accession>
<evidence type="ECO:0000313" key="2">
    <source>
        <dbReference type="Proteomes" id="UP000095541"/>
    </source>
</evidence>
<sequence>MFGAIGRGEQIYYTLTEEMNKNLLIWGIIFVRYI</sequence>